<keyword evidence="5" id="KW-1185">Reference proteome</keyword>
<gene>
    <name evidence="4" type="ORF">C2G38_2144910</name>
</gene>
<dbReference type="Pfam" id="PF00651">
    <property type="entry name" value="BTB"/>
    <property type="match status" value="1"/>
</dbReference>
<dbReference type="SMART" id="SM00028">
    <property type="entry name" value="TPR"/>
    <property type="match status" value="1"/>
</dbReference>
<keyword evidence="1" id="KW-0833">Ubl conjugation pathway</keyword>
<dbReference type="Gene3D" id="3.10.20.90">
    <property type="entry name" value="Phosphatidylinositol 3-kinase Catalytic Subunit, Chain A, domain 1"/>
    <property type="match status" value="1"/>
</dbReference>
<dbReference type="PROSITE" id="PS50005">
    <property type="entry name" value="TPR"/>
    <property type="match status" value="1"/>
</dbReference>
<proteinExistence type="predicted"/>
<dbReference type="STRING" id="44941.A0A397URD6"/>
<feature type="domain" description="BTB" evidence="3">
    <location>
        <begin position="23"/>
        <end position="95"/>
    </location>
</feature>
<dbReference type="Gene3D" id="3.30.710.10">
    <property type="entry name" value="Potassium Channel Kv1.1, Chain A"/>
    <property type="match status" value="1"/>
</dbReference>
<dbReference type="InterPro" id="IPR011705">
    <property type="entry name" value="BACK"/>
</dbReference>
<dbReference type="InterPro" id="IPR011333">
    <property type="entry name" value="SKP1/BTB/POZ_sf"/>
</dbReference>
<dbReference type="GO" id="GO:0005737">
    <property type="term" value="C:cytoplasm"/>
    <property type="evidence" value="ECO:0007669"/>
    <property type="project" value="TreeGrafter"/>
</dbReference>
<dbReference type="Pfam" id="PF12436">
    <property type="entry name" value="USP7_ICP0_bdg"/>
    <property type="match status" value="1"/>
</dbReference>
<dbReference type="InterPro" id="IPR024729">
    <property type="entry name" value="USP7_ICP0-binding_dom"/>
</dbReference>
<dbReference type="InterPro" id="IPR019734">
    <property type="entry name" value="TPR_rpt"/>
</dbReference>
<comment type="caution">
    <text evidence="4">The sequence shown here is derived from an EMBL/GenBank/DDBJ whole genome shotgun (WGS) entry which is preliminary data.</text>
</comment>
<dbReference type="GO" id="GO:0008233">
    <property type="term" value="F:peptidase activity"/>
    <property type="evidence" value="ECO:0007669"/>
    <property type="project" value="UniProtKB-KW"/>
</dbReference>
<dbReference type="Proteomes" id="UP000266673">
    <property type="component" value="Unassembled WGS sequence"/>
</dbReference>
<evidence type="ECO:0000313" key="4">
    <source>
        <dbReference type="EMBL" id="RIB12770.1"/>
    </source>
</evidence>
<dbReference type="InterPro" id="IPR011990">
    <property type="entry name" value="TPR-like_helical_dom_sf"/>
</dbReference>
<dbReference type="PANTHER" id="PTHR46306">
    <property type="entry name" value="BTB/POZ DOMAIN-CONTAINING PROTEIN 9"/>
    <property type="match status" value="1"/>
</dbReference>
<keyword evidence="2" id="KW-0802">TPR repeat</keyword>
<accession>A0A397URD6</accession>
<dbReference type="InterPro" id="IPR052407">
    <property type="entry name" value="BTB_POZ_domain_cont_9"/>
</dbReference>
<evidence type="ECO:0000256" key="2">
    <source>
        <dbReference type="PROSITE-ProRule" id="PRU00339"/>
    </source>
</evidence>
<evidence type="ECO:0000313" key="5">
    <source>
        <dbReference type="Proteomes" id="UP000266673"/>
    </source>
</evidence>
<dbReference type="EMBL" id="QKWP01000991">
    <property type="protein sequence ID" value="RIB12770.1"/>
    <property type="molecule type" value="Genomic_DNA"/>
</dbReference>
<name>A0A397URD6_9GLOM</name>
<dbReference type="Pfam" id="PF07707">
    <property type="entry name" value="BACK"/>
    <property type="match status" value="1"/>
</dbReference>
<feature type="repeat" description="TPR" evidence="2">
    <location>
        <begin position="327"/>
        <end position="360"/>
    </location>
</feature>
<dbReference type="InterPro" id="IPR000210">
    <property type="entry name" value="BTB/POZ_dom"/>
</dbReference>
<dbReference type="CDD" id="cd18186">
    <property type="entry name" value="BTB_POZ_ZBTB_KLHL-like"/>
    <property type="match status" value="1"/>
</dbReference>
<dbReference type="SUPFAM" id="SSF54695">
    <property type="entry name" value="POZ domain"/>
    <property type="match status" value="1"/>
</dbReference>
<dbReference type="PROSITE" id="PS50097">
    <property type="entry name" value="BTB"/>
    <property type="match status" value="1"/>
</dbReference>
<protein>
    <submittedName>
        <fullName evidence="4">ICP0-binding domain of ubiquitin-specific protease 7-domain-containing protein</fullName>
    </submittedName>
</protein>
<organism evidence="4 5">
    <name type="scientific">Gigaspora rosea</name>
    <dbReference type="NCBI Taxonomy" id="44941"/>
    <lineage>
        <taxon>Eukaryota</taxon>
        <taxon>Fungi</taxon>
        <taxon>Fungi incertae sedis</taxon>
        <taxon>Mucoromycota</taxon>
        <taxon>Glomeromycotina</taxon>
        <taxon>Glomeromycetes</taxon>
        <taxon>Diversisporales</taxon>
        <taxon>Gigasporaceae</taxon>
        <taxon>Gigaspora</taxon>
    </lineage>
</organism>
<reference evidence="4 5" key="1">
    <citation type="submission" date="2018-06" db="EMBL/GenBank/DDBJ databases">
        <title>Comparative genomics reveals the genomic features of Rhizophagus irregularis, R. cerebriforme, R. diaphanum and Gigaspora rosea, and their symbiotic lifestyle signature.</title>
        <authorList>
            <person name="Morin E."/>
            <person name="San Clemente H."/>
            <person name="Chen E.C.H."/>
            <person name="De La Providencia I."/>
            <person name="Hainaut M."/>
            <person name="Kuo A."/>
            <person name="Kohler A."/>
            <person name="Murat C."/>
            <person name="Tang N."/>
            <person name="Roy S."/>
            <person name="Loubradou J."/>
            <person name="Henrissat B."/>
            <person name="Grigoriev I.V."/>
            <person name="Corradi N."/>
            <person name="Roux C."/>
            <person name="Martin F.M."/>
        </authorList>
    </citation>
    <scope>NUCLEOTIDE SEQUENCE [LARGE SCALE GENOMIC DNA]</scope>
    <source>
        <strain evidence="4 5">DAOM 194757</strain>
    </source>
</reference>
<dbReference type="SUPFAM" id="SSF48452">
    <property type="entry name" value="TPR-like"/>
    <property type="match status" value="1"/>
</dbReference>
<keyword evidence="4" id="KW-0645">Protease</keyword>
<evidence type="ECO:0000256" key="1">
    <source>
        <dbReference type="ARBA" id="ARBA00022786"/>
    </source>
</evidence>
<dbReference type="AlphaFoldDB" id="A0A397URD6"/>
<keyword evidence="4" id="KW-0378">Hydrolase</keyword>
<dbReference type="GO" id="GO:0006508">
    <property type="term" value="P:proteolysis"/>
    <property type="evidence" value="ECO:0007669"/>
    <property type="project" value="UniProtKB-KW"/>
</dbReference>
<sequence length="616" mass="71639">MTTKFFEQLSSNLNELFKNNEEYNVIIEVGQEPNIHTFKVHSNILSSRCLYFKDKLAAITYNDNNMKVIKQANVSIEVFDIIIKYIYNGIISLETVDASVIFELLIASSEFGLAELIKQIQLFLIENHTSWLRLNFSLIYQAVLKSNNLKDLQQFYENIIDKHPNIIFDSDDFPALSENILIYILKLDNLQMNEGKIWDYVIKWGIARNPSLPPKLDQWSEVHFLALKNSLQNCLPLIRYFQTSGEDIFDKVRPYRKILEPTLWEDIMLKFMAPNRNITSNVLPPRINITIVDNSTSEIESKLGTRSIMGRNDESFVDLMEIEPNVASALNNSGITYLKMKKFNESFTDLNKLLEIEPDEAFALRIRGVTYRIEESHLFLSIKIVSPDIFECHQGFDLANFDNPQYPLSEVLQFKILKNETYGAFKAMVAQKFGILSDQIRFWNFIKRPNETIRPEIPIVDNFLTMTMENFHKKYARIQDEQDELKLFLNVMDKPFNTQAWFPQDSFIMISVKYFNPDSQSLKGLCHLYIKGFNKVGDIIPILCKAKGFPPHTPVKIYEEIKPNMIVMMNPKHSFDQSEIQNGDIICFQKALTEEESLNALLLFLSMDPLKLWLQQ</sequence>
<dbReference type="SMART" id="SM00225">
    <property type="entry name" value="BTB"/>
    <property type="match status" value="1"/>
</dbReference>
<evidence type="ECO:0000259" key="3">
    <source>
        <dbReference type="PROSITE" id="PS50097"/>
    </source>
</evidence>
<dbReference type="OrthoDB" id="289038at2759"/>
<dbReference type="PANTHER" id="PTHR46306:SF1">
    <property type="entry name" value="BTB_POZ DOMAIN-CONTAINING PROTEIN 9"/>
    <property type="match status" value="1"/>
</dbReference>
<dbReference type="Gene3D" id="1.25.40.10">
    <property type="entry name" value="Tetratricopeptide repeat domain"/>
    <property type="match status" value="1"/>
</dbReference>